<feature type="transmembrane region" description="Helical" evidence="6">
    <location>
        <begin position="2013"/>
        <end position="2035"/>
    </location>
</feature>
<evidence type="ECO:0000313" key="8">
    <source>
        <dbReference type="EMBL" id="KAK2959069.1"/>
    </source>
</evidence>
<protein>
    <recommendedName>
        <fullName evidence="7">Protein kinase domain-containing protein</fullName>
    </recommendedName>
</protein>
<dbReference type="SUPFAM" id="SSF51126">
    <property type="entry name" value="Pectin lyase-like"/>
    <property type="match status" value="3"/>
</dbReference>
<keyword evidence="6" id="KW-0812">Transmembrane</keyword>
<accession>A0ABQ9Y5S4</accession>
<dbReference type="Proteomes" id="UP001281761">
    <property type="component" value="Unassembled WGS sequence"/>
</dbReference>
<comment type="caution">
    <text evidence="8">The sequence shown here is derived from an EMBL/GenBank/DDBJ whole genome shotgun (WGS) entry which is preliminary data.</text>
</comment>
<evidence type="ECO:0000259" key="7">
    <source>
        <dbReference type="PROSITE" id="PS50011"/>
    </source>
</evidence>
<dbReference type="SUPFAM" id="SSF56112">
    <property type="entry name" value="Protein kinase-like (PK-like)"/>
    <property type="match status" value="1"/>
</dbReference>
<evidence type="ECO:0000256" key="4">
    <source>
        <dbReference type="ARBA" id="ARBA00022840"/>
    </source>
</evidence>
<keyword evidence="4" id="KW-0067">ATP-binding</keyword>
<dbReference type="Pfam" id="PF07714">
    <property type="entry name" value="PK_Tyr_Ser-Thr"/>
    <property type="match status" value="1"/>
</dbReference>
<dbReference type="InterPro" id="IPR001245">
    <property type="entry name" value="Ser-Thr/Tyr_kinase_cat_dom"/>
</dbReference>
<dbReference type="EMBL" id="JARBJD010000032">
    <property type="protein sequence ID" value="KAK2959069.1"/>
    <property type="molecule type" value="Genomic_DNA"/>
</dbReference>
<dbReference type="InterPro" id="IPR011050">
    <property type="entry name" value="Pectin_lyase_fold/virulence"/>
</dbReference>
<dbReference type="Gene3D" id="1.10.510.10">
    <property type="entry name" value="Transferase(Phosphotransferase) domain 1"/>
    <property type="match status" value="1"/>
</dbReference>
<evidence type="ECO:0000256" key="1">
    <source>
        <dbReference type="ARBA" id="ARBA00022679"/>
    </source>
</evidence>
<evidence type="ECO:0000256" key="5">
    <source>
        <dbReference type="SAM" id="MobiDB-lite"/>
    </source>
</evidence>
<keyword evidence="2" id="KW-0547">Nucleotide-binding</keyword>
<dbReference type="PROSITE" id="PS50011">
    <property type="entry name" value="PROTEIN_KINASE_DOM"/>
    <property type="match status" value="1"/>
</dbReference>
<dbReference type="InterPro" id="IPR051681">
    <property type="entry name" value="Ser/Thr_Kinases-Pseudokinases"/>
</dbReference>
<dbReference type="InterPro" id="IPR000719">
    <property type="entry name" value="Prot_kinase_dom"/>
</dbReference>
<organism evidence="8 9">
    <name type="scientific">Blattamonas nauphoetae</name>
    <dbReference type="NCBI Taxonomy" id="2049346"/>
    <lineage>
        <taxon>Eukaryota</taxon>
        <taxon>Metamonada</taxon>
        <taxon>Preaxostyla</taxon>
        <taxon>Oxymonadida</taxon>
        <taxon>Blattamonas</taxon>
    </lineage>
</organism>
<evidence type="ECO:0000256" key="6">
    <source>
        <dbReference type="SAM" id="Phobius"/>
    </source>
</evidence>
<dbReference type="PANTHER" id="PTHR44329:SF288">
    <property type="entry name" value="MITOGEN-ACTIVATED PROTEIN KINASE KINASE KINASE 20"/>
    <property type="match status" value="1"/>
</dbReference>
<keyword evidence="9" id="KW-1185">Reference proteome</keyword>
<evidence type="ECO:0000256" key="2">
    <source>
        <dbReference type="ARBA" id="ARBA00022741"/>
    </source>
</evidence>
<dbReference type="InterPro" id="IPR011009">
    <property type="entry name" value="Kinase-like_dom_sf"/>
</dbReference>
<proteinExistence type="predicted"/>
<keyword evidence="3" id="KW-0418">Kinase</keyword>
<feature type="domain" description="Protein kinase" evidence="7">
    <location>
        <begin position="1918"/>
        <end position="2315"/>
    </location>
</feature>
<keyword evidence="6" id="KW-1133">Transmembrane helix</keyword>
<feature type="region of interest" description="Disordered" evidence="5">
    <location>
        <begin position="604"/>
        <end position="627"/>
    </location>
</feature>
<gene>
    <name evidence="8" type="ORF">BLNAU_5864</name>
</gene>
<dbReference type="PANTHER" id="PTHR44329">
    <property type="entry name" value="SERINE/THREONINE-PROTEIN KINASE TNNI3K-RELATED"/>
    <property type="match status" value="1"/>
</dbReference>
<keyword evidence="6" id="KW-0472">Membrane</keyword>
<keyword evidence="1" id="KW-0808">Transferase</keyword>
<feature type="compositionally biased region" description="Low complexity" evidence="5">
    <location>
        <begin position="606"/>
        <end position="622"/>
    </location>
</feature>
<sequence length="2336" mass="250405">MLSRFVFLSDIIAENANRVHFHSTFFEDHSVIDTEPFLANFDNPNLTISDCIANNTISGCIFDSSAETFTGGIMRGTFLSTTLLAVNSTWTRTTSRYIRVANYDVMDQVNTTGDATFRHCSWTGTSSSGPGGAIYVDRIGSLTVDDCQFTDCKGARRTGGWDKAAGGGIFFESNNVKPISINESYFLRCHATGLAGSLGIYNSSKCSLTRTNFSHSTTDLSIPTLHFRGLPADSVLTNLRFEHGHGTETAKTANSGAIDFDKILGTLYHSNILYSNNTATFGGAVYYSAVDPTSKPNVTWFSCIFYSNKATTQRPTTHDETLMSCGNDIWIGTNHEEWNKTLANDATFTNCFSTSDFPRIAINLSPDLATRFPNGTELSTRLPDPILFVSSTSAGNNEECGHSYHLPCLTLAYTITNCLAVARGEILIEAGSFNENEACQISLKDLKVTSYGNEYPILKTTTNTPFIVVTSTYALWMQWISFEVHASSVIKHQGSGTLTLESCTFHGSSSPALTASTLDIGSGKVILENVIFHELVFGQGSALDCRNAQSVALSEVGFACVDSTQSSPLRLEQIQSSLSVGKIYFEDCAGSAFSDIVVDATSLSKTSGGFPSSDSTSTTPRSAEFSGSQLTEWPSYEMVVDGNDGKEDWFCWRSGQKCKTIGGLVGRLGKDFVGSVSVEIGTTAETSILVDERSISVTGKDMLTAKVELNDSPNVVRVTSQAILSFSTLTFVLMSPNPANCLFSSLGTLTLTNVKLTHKADGTGRTGTVFTVSGGTTTLTNCGLDGEGKRMGHLASVVQTGKLVVSSSNFKNLVLEASLLVGTGDMTLLGTTFESISDGTAGSPSVRVLEPTIGSGKTVKIDSSSSFISCSSTGNGGALKITLVSSGTLTISDTSFKSCSATGNGGGIWLDLTQSTATNPFTFSDLTFGTDATQNTASKGRNVYALAKTGSTDVLRPLRAIVPATPAEIVFDEAERTMVEFGEVSSNVETEIGSLLYLFYPSGNDVRVRASVGFDHSLCGASLLPCSSLQTSYTNAPSRNDNSASVVLDADFPLTETIAAQNKAITITSASQNTLTFGASAQLIVVSDTLTLMSLKLGLPSSITTTPFVVSGGSLIIESSADISHAGTDVTPTTLSCPLMSITSGSLSMAGTSTTPRALSFFSNSASTDCCLIKIEGAQNEAPSLTLSSCHFTDCSMANGAVMMFGGASSGSVDLEECYFSRNEGSTSNDVFATATWAAAFSNETVINCFSDSDMNHLVIGSTPQNDLIPYSILGVNPSSQDDTKCHLPGFSCTSVRLSLGHCIQKENETRFALRLIEIEDDVIETDTLIVGSRRVVIFGSSDTISLTWNSAFSLLTLSDGSASLKSFTLAIQSPSSLSSPLMVLLSTGTLSLTSIRVDGENSVFTQSLINAEIGSLQISSSSFRNIEMSDYALIETDCVVHIEECSFSDITREGKNATILSAHISQATPPSVSSSVSMRKTSFENCMPTESQRWVELIGRNSETFSSSSWTGTFNKTSIWGGVVVDDVLTEIEDDLKPFSLIYEFFRRTDSKLIVSSVSGNVDHPLCGHSQLPCRSIDVGRKLTSVQTMEIVSIGEIGGVLEVGNETVQLSGHNGRGKMGLVGTGQIVSNDETDPGRLFVSQLEIDVSGSTLIDQSVFWMKAGSLNFESCSLISSKAVASTLILNEGSSVLMTNTTFALNTTGAGMLVDSTKGSVELTLIHLTSCSFQSTPFSFSDATSVTLTSIEMSLCKVSELVSVQNVPSFSLVSSSFVGSSSAPNEEDDTSCEWSTGLISISDCESASVVSSRFTALSQGALLISNSNVTIATTSFSLNTPTSAPSEQVRRNIRCENSSTVEIESLNGGDGAQTTSHWISADESCAVTKETKKLSPALFAPTLTTKSSSSVLDKKKGSFNVTLTGTELIPCGLFLEVYELTTENDPKTKEIALTKDKTTKLTQTVITLSVTQSELGMNPTLEWRGRLLYENGLRSESFIVKMSATDERKSQAKQVMRWLGPLIGGLVALFLLLLIILLLVRRHRKKKESQLQNPAEMNSFDEVIVKDDGFQQTDVLNHNSTFSLDDPIPAIPTSEATDHTRLPAHNTDHDGNKVQKDEIIAAVSFEDCATKTPMSKHQSLYSRLHGQTKIDFDKLKLQMQLARGVERLVSQNAQAAELANLSPHTIFIDAAGNLFFKASTTNDLGAFFGSCPTSLVEESKVGHENQRWQAPEVRPTNQQLDMEKAAVFSLGLLLWEIETEEIPMKELDAANAQRVLGAGMQLDMEHIHPDEFSDAIIRCIHRSPSERPTAADAVKLLEELEKNENKPEALVPPNPVQLHNL</sequence>
<evidence type="ECO:0000313" key="9">
    <source>
        <dbReference type="Proteomes" id="UP001281761"/>
    </source>
</evidence>
<reference evidence="8 9" key="1">
    <citation type="journal article" date="2022" name="bioRxiv">
        <title>Genomics of Preaxostyla Flagellates Illuminates Evolutionary Transitions and the Path Towards Mitochondrial Loss.</title>
        <authorList>
            <person name="Novak L.V.F."/>
            <person name="Treitli S.C."/>
            <person name="Pyrih J."/>
            <person name="Halakuc P."/>
            <person name="Pipaliya S.V."/>
            <person name="Vacek V."/>
            <person name="Brzon O."/>
            <person name="Soukal P."/>
            <person name="Eme L."/>
            <person name="Dacks J.B."/>
            <person name="Karnkowska A."/>
            <person name="Elias M."/>
            <person name="Hampl V."/>
        </authorList>
    </citation>
    <scope>NUCLEOTIDE SEQUENCE [LARGE SCALE GENOMIC DNA]</scope>
    <source>
        <strain evidence="8">NAU3</strain>
        <tissue evidence="8">Gut</tissue>
    </source>
</reference>
<name>A0ABQ9Y5S4_9EUKA</name>
<evidence type="ECO:0000256" key="3">
    <source>
        <dbReference type="ARBA" id="ARBA00022777"/>
    </source>
</evidence>